<organism evidence="6 7">
    <name type="scientific">Orchesella dallaii</name>
    <dbReference type="NCBI Taxonomy" id="48710"/>
    <lineage>
        <taxon>Eukaryota</taxon>
        <taxon>Metazoa</taxon>
        <taxon>Ecdysozoa</taxon>
        <taxon>Arthropoda</taxon>
        <taxon>Hexapoda</taxon>
        <taxon>Collembola</taxon>
        <taxon>Entomobryomorpha</taxon>
        <taxon>Entomobryoidea</taxon>
        <taxon>Orchesellidae</taxon>
        <taxon>Orchesellinae</taxon>
        <taxon>Orchesella</taxon>
    </lineage>
</organism>
<evidence type="ECO:0000256" key="4">
    <source>
        <dbReference type="SAM" id="MobiDB-lite"/>
    </source>
</evidence>
<feature type="domain" description="C2H2-type" evidence="5">
    <location>
        <begin position="627"/>
        <end position="650"/>
    </location>
</feature>
<keyword evidence="7" id="KW-1185">Reference proteome</keyword>
<dbReference type="PANTHER" id="PTHR22970">
    <property type="entry name" value="AT-RICH INTERACTIVE DOMAIN-CONTAINING PROTEIN 2"/>
    <property type="match status" value="1"/>
</dbReference>
<dbReference type="PANTHER" id="PTHR22970:SF14">
    <property type="entry name" value="AT-RICH INTERACTIVE DOMAIN-CONTAINING PROTEIN 2"/>
    <property type="match status" value="1"/>
</dbReference>
<evidence type="ECO:0000256" key="3">
    <source>
        <dbReference type="ARBA" id="ARBA00023242"/>
    </source>
</evidence>
<dbReference type="SUPFAM" id="SSF48371">
    <property type="entry name" value="ARM repeat"/>
    <property type="match status" value="1"/>
</dbReference>
<gene>
    <name evidence="6" type="ORF">ODALV1_LOCUS20896</name>
</gene>
<feature type="compositionally biased region" description="Low complexity" evidence="4">
    <location>
        <begin position="49"/>
        <end position="66"/>
    </location>
</feature>
<dbReference type="InterPro" id="IPR016024">
    <property type="entry name" value="ARM-type_fold"/>
</dbReference>
<proteinExistence type="predicted"/>
<evidence type="ECO:0000259" key="5">
    <source>
        <dbReference type="PROSITE" id="PS00028"/>
    </source>
</evidence>
<dbReference type="InterPro" id="IPR052406">
    <property type="entry name" value="Chromatin_Remodeling_Comp"/>
</dbReference>
<reference evidence="6 7" key="1">
    <citation type="submission" date="2024-08" db="EMBL/GenBank/DDBJ databases">
        <authorList>
            <person name="Cucini C."/>
            <person name="Frati F."/>
        </authorList>
    </citation>
    <scope>NUCLEOTIDE SEQUENCE [LARGE SCALE GENOMIC DNA]</scope>
</reference>
<protein>
    <recommendedName>
        <fullName evidence="5">C2H2-type domain-containing protein</fullName>
    </recommendedName>
</protein>
<evidence type="ECO:0000256" key="1">
    <source>
        <dbReference type="ARBA" id="ARBA00023015"/>
    </source>
</evidence>
<dbReference type="Proteomes" id="UP001642540">
    <property type="component" value="Unassembled WGS sequence"/>
</dbReference>
<keyword evidence="3" id="KW-0539">Nucleus</keyword>
<comment type="caution">
    <text evidence="6">The sequence shown here is derived from an EMBL/GenBank/DDBJ whole genome shotgun (WGS) entry which is preliminary data.</text>
</comment>
<keyword evidence="2" id="KW-0804">Transcription</keyword>
<evidence type="ECO:0000313" key="6">
    <source>
        <dbReference type="EMBL" id="CAL8125225.1"/>
    </source>
</evidence>
<feature type="compositionally biased region" description="Basic and acidic residues" evidence="4">
    <location>
        <begin position="67"/>
        <end position="76"/>
    </location>
</feature>
<evidence type="ECO:0000313" key="7">
    <source>
        <dbReference type="Proteomes" id="UP001642540"/>
    </source>
</evidence>
<sequence length="809" mass="91728">MANITLGQQCKGKKRLVDHPVQAAKLRVLKKVIDRKCYSRKKLCSETARSTTRPKATPSTTASSRTSSDKELDKDTNNNTVNCDSIKEYFLSAERLLNECQEGKGVLVKEVADNVKPYERLMLSLQSPLPNEHEFAINICMVLSAEETKEFNVIAKEPALLNMLLAHVGFYHDCGLRMLMEETFREAMGKDLASFWDDIISPRKKNLLCECYSRSSRTNSEVEQGIMIELDKGEAVHLKCCGGCRYYKRENNFCDDDFDLLPKSYYCPCDNVGKRVEQVGQVLRNFSFDQGNAKVMANSGTMIRFLLASVYSDFSNVPQIGFDIISNISSFLITNQEGGVDLDELISELFELILTTVMKSNDRFKIIRSLEVLQLSLRRVENWEILLDGMDQQLYRRILDLLTLSTDTILVINCIECIFAITQMGADACGAIVSVHGWVEILVSYITGDFNGCSSLDFKFTVLKAKELQKESGRMDVSQQHQSITMREKSLKVPVPLSDFYMFNERSIMPTVVPLEPFTVHPIYQRYHMVQLQKLVTAMAKKNPSDDLAEQIISVKNVISGNLTTRHAILPSFNGLANRNSNLEQKSLETENGKQRSVTLPLTDPPTVVTKKLLSEDELDNVIPYLCEWGNCKLRFLEKKQLRWHFQMNHCPNPRNGFLEKMHCQWRGNKSSTSISCQLPRSIFSLMKHLEEAHYSDTALETALHKRLNKMEPSVTNVAASNISKDLNVVQNAQVYSITTAPIETISEKEDDVTKSIRLTAALTLRNLAKDSLDARRSLKRHESHFVVVATRGLECSSTISQLLYYLNE</sequence>
<dbReference type="PROSITE" id="PS00028">
    <property type="entry name" value="ZINC_FINGER_C2H2_1"/>
    <property type="match status" value="1"/>
</dbReference>
<feature type="region of interest" description="Disordered" evidence="4">
    <location>
        <begin position="48"/>
        <end position="77"/>
    </location>
</feature>
<accession>A0ABP1RBJ3</accession>
<dbReference type="InterPro" id="IPR013087">
    <property type="entry name" value="Znf_C2H2_type"/>
</dbReference>
<dbReference type="EMBL" id="CAXLJM020000069">
    <property type="protein sequence ID" value="CAL8125225.1"/>
    <property type="molecule type" value="Genomic_DNA"/>
</dbReference>
<keyword evidence="1" id="KW-0805">Transcription regulation</keyword>
<name>A0ABP1RBJ3_9HEXA</name>
<evidence type="ECO:0000256" key="2">
    <source>
        <dbReference type="ARBA" id="ARBA00023163"/>
    </source>
</evidence>